<dbReference type="EMBL" id="JASCZI010090982">
    <property type="protein sequence ID" value="MED6148244.1"/>
    <property type="molecule type" value="Genomic_DNA"/>
</dbReference>
<name>A0ABU6TID0_9FABA</name>
<proteinExistence type="predicted"/>
<dbReference type="Proteomes" id="UP001341840">
    <property type="component" value="Unassembled WGS sequence"/>
</dbReference>
<reference evidence="1 2" key="1">
    <citation type="journal article" date="2023" name="Plants (Basel)">
        <title>Bridging the Gap: Combining Genomics and Transcriptomics Approaches to Understand Stylosanthes scabra, an Orphan Legume from the Brazilian Caatinga.</title>
        <authorList>
            <person name="Ferreira-Neto J.R.C."/>
            <person name="da Silva M.D."/>
            <person name="Binneck E."/>
            <person name="de Melo N.F."/>
            <person name="da Silva R.H."/>
            <person name="de Melo A.L.T.M."/>
            <person name="Pandolfi V."/>
            <person name="Bustamante F.O."/>
            <person name="Brasileiro-Vidal A.C."/>
            <person name="Benko-Iseppon A.M."/>
        </authorList>
    </citation>
    <scope>NUCLEOTIDE SEQUENCE [LARGE SCALE GENOMIC DNA]</scope>
    <source>
        <tissue evidence="1">Leaves</tissue>
    </source>
</reference>
<evidence type="ECO:0000313" key="1">
    <source>
        <dbReference type="EMBL" id="MED6148244.1"/>
    </source>
</evidence>
<protein>
    <submittedName>
        <fullName evidence="1">Uncharacterized protein</fullName>
    </submittedName>
</protein>
<accession>A0ABU6TID0</accession>
<gene>
    <name evidence="1" type="ORF">PIB30_051277</name>
</gene>
<sequence length="246" mass="27558">MLGKKWRGGGRCGAMEGRGTKREVENFEVWGMLLRCCNREVNKAFMGSHMMKWLLLGGLFGVFLRSAKNTGLLLEREAEQQRWKWADTITKSSIMTFVEAQRSTVRYNLIKYIILLPNPAAAMHYLPHAIAMAATTPCGSVTADRIGAELPHGGTPTTVSARLLRSIHTVVYGSTLTILILGRPSPPVARRSPFKTGSDCRFFSSTVKLSDQPHQRHPFNPFNPEHRQLKPIFPIRSSPISLQDRT</sequence>
<keyword evidence="2" id="KW-1185">Reference proteome</keyword>
<organism evidence="1 2">
    <name type="scientific">Stylosanthes scabra</name>
    <dbReference type="NCBI Taxonomy" id="79078"/>
    <lineage>
        <taxon>Eukaryota</taxon>
        <taxon>Viridiplantae</taxon>
        <taxon>Streptophyta</taxon>
        <taxon>Embryophyta</taxon>
        <taxon>Tracheophyta</taxon>
        <taxon>Spermatophyta</taxon>
        <taxon>Magnoliopsida</taxon>
        <taxon>eudicotyledons</taxon>
        <taxon>Gunneridae</taxon>
        <taxon>Pentapetalae</taxon>
        <taxon>rosids</taxon>
        <taxon>fabids</taxon>
        <taxon>Fabales</taxon>
        <taxon>Fabaceae</taxon>
        <taxon>Papilionoideae</taxon>
        <taxon>50 kb inversion clade</taxon>
        <taxon>dalbergioids sensu lato</taxon>
        <taxon>Dalbergieae</taxon>
        <taxon>Pterocarpus clade</taxon>
        <taxon>Stylosanthes</taxon>
    </lineage>
</organism>
<evidence type="ECO:0000313" key="2">
    <source>
        <dbReference type="Proteomes" id="UP001341840"/>
    </source>
</evidence>
<comment type="caution">
    <text evidence="1">The sequence shown here is derived from an EMBL/GenBank/DDBJ whole genome shotgun (WGS) entry which is preliminary data.</text>
</comment>